<dbReference type="AlphaFoldDB" id="A0A0K2US48"/>
<proteinExistence type="predicted"/>
<dbReference type="EMBL" id="HACA01023727">
    <property type="protein sequence ID" value="CDW41088.1"/>
    <property type="molecule type" value="Transcribed_RNA"/>
</dbReference>
<reference evidence="1" key="1">
    <citation type="submission" date="2014-05" db="EMBL/GenBank/DDBJ databases">
        <authorList>
            <person name="Chronopoulou M."/>
        </authorList>
    </citation>
    <scope>NUCLEOTIDE SEQUENCE</scope>
    <source>
        <tissue evidence="1">Whole organism</tissue>
    </source>
</reference>
<protein>
    <submittedName>
        <fullName evidence="1">Uncharacterized protein</fullName>
    </submittedName>
</protein>
<organism evidence="1">
    <name type="scientific">Lepeophtheirus salmonis</name>
    <name type="common">Salmon louse</name>
    <name type="synonym">Caligus salmonis</name>
    <dbReference type="NCBI Taxonomy" id="72036"/>
    <lineage>
        <taxon>Eukaryota</taxon>
        <taxon>Metazoa</taxon>
        <taxon>Ecdysozoa</taxon>
        <taxon>Arthropoda</taxon>
        <taxon>Crustacea</taxon>
        <taxon>Multicrustacea</taxon>
        <taxon>Hexanauplia</taxon>
        <taxon>Copepoda</taxon>
        <taxon>Siphonostomatoida</taxon>
        <taxon>Caligidae</taxon>
        <taxon>Lepeophtheirus</taxon>
    </lineage>
</organism>
<evidence type="ECO:0000313" key="1">
    <source>
        <dbReference type="EMBL" id="CDW41088.1"/>
    </source>
</evidence>
<name>A0A0K2US48_LEPSM</name>
<accession>A0A0K2US48</accession>
<sequence>MGQGALHQLLYGIVALCPCSMNPWAHLENVCQIFDFVRKGLTLIAALQSFKPRDFRLGGDRPSHDLYCRGELQLSYVHRPRSKERKVFVSLL</sequence>